<evidence type="ECO:0000259" key="9">
    <source>
        <dbReference type="PROSITE" id="PS50828"/>
    </source>
</evidence>
<dbReference type="SUPFAM" id="SSF160443">
    <property type="entry name" value="SMR domain-like"/>
    <property type="match status" value="1"/>
</dbReference>
<dbReference type="PANTHER" id="PTHR48466">
    <property type="entry name" value="OS10G0509000 PROTEIN-RELATED"/>
    <property type="match status" value="1"/>
</dbReference>
<evidence type="ECO:0000256" key="1">
    <source>
        <dbReference type="ARBA" id="ARBA00022730"/>
    </source>
</evidence>
<dbReference type="Gene3D" id="3.30.1370.110">
    <property type="match status" value="1"/>
</dbReference>
<dbReference type="PIRSF" id="PIRSF005814">
    <property type="entry name" value="MutS_YshD"/>
    <property type="match status" value="1"/>
</dbReference>
<comment type="function">
    <text evidence="7">Acts as a ribosome collision sensor, splitting the ribosome into its 2 subunits. Detects stalled/collided 70S ribosomes which it binds and splits by an ATP-hydrolysis driven conformational change. Acts upstream of the ribosome quality control system (RQC), a ribosome-associated complex that mediates the extraction of incompletely synthesized nascent chains from stalled ribosomes and their subsequent degradation. Probably generates substrates for RQC.</text>
</comment>
<comment type="subunit">
    <text evidence="7">Homodimer. Binds to stalled ribosomes, contacting rRNA.</text>
</comment>
<evidence type="ECO:0000313" key="11">
    <source>
        <dbReference type="Proteomes" id="UP000095200"/>
    </source>
</evidence>
<dbReference type="Gene3D" id="3.40.50.300">
    <property type="entry name" value="P-loop containing nucleotide triphosphate hydrolases"/>
    <property type="match status" value="1"/>
</dbReference>
<feature type="binding site" evidence="7">
    <location>
        <begin position="335"/>
        <end position="342"/>
    </location>
    <ligand>
        <name>ATP</name>
        <dbReference type="ChEBI" id="CHEBI:30616"/>
    </ligand>
</feature>
<dbReference type="Pfam" id="PF01713">
    <property type="entry name" value="Smr"/>
    <property type="match status" value="1"/>
</dbReference>
<dbReference type="EC" id="3.6.4.-" evidence="7"/>
<dbReference type="InterPro" id="IPR045076">
    <property type="entry name" value="MutS"/>
</dbReference>
<evidence type="ECO:0000256" key="3">
    <source>
        <dbReference type="ARBA" id="ARBA00022801"/>
    </source>
</evidence>
<dbReference type="SMART" id="SM00463">
    <property type="entry name" value="SMR"/>
    <property type="match status" value="1"/>
</dbReference>
<reference evidence="11" key="1">
    <citation type="submission" date="2016-06" db="EMBL/GenBank/DDBJ databases">
        <title>Draft genome sequence of Desulfoplanes formicivorans strain Pf12B.</title>
        <authorList>
            <person name="Watanabe M."/>
            <person name="Kojima H."/>
            <person name="Fukui M."/>
        </authorList>
    </citation>
    <scope>NUCLEOTIDE SEQUENCE [LARGE SCALE GENOMIC DNA]</scope>
    <source>
        <strain evidence="11">Pf12B</strain>
    </source>
</reference>
<dbReference type="SUPFAM" id="SSF48334">
    <property type="entry name" value="DNA repair protein MutS, domain III"/>
    <property type="match status" value="1"/>
</dbReference>
<keyword evidence="8" id="KW-0175">Coiled coil</keyword>
<keyword evidence="11" id="KW-1185">Reference proteome</keyword>
<dbReference type="SMART" id="SM00534">
    <property type="entry name" value="MUTSac"/>
    <property type="match status" value="1"/>
</dbReference>
<dbReference type="GO" id="GO:0005524">
    <property type="term" value="F:ATP binding"/>
    <property type="evidence" value="ECO:0007669"/>
    <property type="project" value="UniProtKB-UniRule"/>
</dbReference>
<dbReference type="Proteomes" id="UP000095200">
    <property type="component" value="Unassembled WGS sequence"/>
</dbReference>
<evidence type="ECO:0000256" key="4">
    <source>
        <dbReference type="ARBA" id="ARBA00022840"/>
    </source>
</evidence>
<dbReference type="HAMAP" id="MF_00092">
    <property type="entry name" value="MutS2"/>
    <property type="match status" value="1"/>
</dbReference>
<dbReference type="AlphaFoldDB" id="A0A194AK03"/>
<comment type="caution">
    <text evidence="10">The sequence shown here is derived from an EMBL/GenBank/DDBJ whole genome shotgun (WGS) entry which is preliminary data.</text>
</comment>
<dbReference type="PANTHER" id="PTHR48466:SF2">
    <property type="entry name" value="OS10G0509000 PROTEIN"/>
    <property type="match status" value="1"/>
</dbReference>
<evidence type="ECO:0000313" key="10">
    <source>
        <dbReference type="EMBL" id="GAU09575.1"/>
    </source>
</evidence>
<keyword evidence="1 7" id="KW-0699">rRNA-binding</keyword>
<dbReference type="GO" id="GO:0140664">
    <property type="term" value="F:ATP-dependent DNA damage sensor activity"/>
    <property type="evidence" value="ECO:0007669"/>
    <property type="project" value="InterPro"/>
</dbReference>
<dbReference type="Pfam" id="PF00488">
    <property type="entry name" value="MutS_V"/>
    <property type="match status" value="1"/>
</dbReference>
<feature type="domain" description="Smr" evidence="9">
    <location>
        <begin position="688"/>
        <end position="763"/>
    </location>
</feature>
<accession>A0A194AK03</accession>
<keyword evidence="3 7" id="KW-0378">Hydrolase</keyword>
<evidence type="ECO:0000256" key="7">
    <source>
        <dbReference type="HAMAP-Rule" id="MF_00092"/>
    </source>
</evidence>
<evidence type="ECO:0000256" key="8">
    <source>
        <dbReference type="SAM" id="Coils"/>
    </source>
</evidence>
<dbReference type="EC" id="3.1.-.-" evidence="7"/>
<dbReference type="InterPro" id="IPR005747">
    <property type="entry name" value="MutS2"/>
</dbReference>
<dbReference type="InterPro" id="IPR000432">
    <property type="entry name" value="DNA_mismatch_repair_MutS_C"/>
</dbReference>
<organism evidence="10 11">
    <name type="scientific">Desulfoplanes formicivorans</name>
    <dbReference type="NCBI Taxonomy" id="1592317"/>
    <lineage>
        <taxon>Bacteria</taxon>
        <taxon>Pseudomonadati</taxon>
        <taxon>Thermodesulfobacteriota</taxon>
        <taxon>Desulfovibrionia</taxon>
        <taxon>Desulfovibrionales</taxon>
        <taxon>Desulfoplanaceae</taxon>
        <taxon>Desulfoplanes</taxon>
    </lineage>
</organism>
<dbReference type="GO" id="GO:0006298">
    <property type="term" value="P:mismatch repair"/>
    <property type="evidence" value="ECO:0007669"/>
    <property type="project" value="InterPro"/>
</dbReference>
<dbReference type="InterPro" id="IPR007696">
    <property type="entry name" value="DNA_mismatch_repair_MutS_core"/>
</dbReference>
<dbReference type="GO" id="GO:0030983">
    <property type="term" value="F:mismatched DNA binding"/>
    <property type="evidence" value="ECO:0007669"/>
    <property type="project" value="InterPro"/>
</dbReference>
<dbReference type="SUPFAM" id="SSF52540">
    <property type="entry name" value="P-loop containing nucleoside triphosphate hydrolases"/>
    <property type="match status" value="1"/>
</dbReference>
<dbReference type="RefSeq" id="WP_069859842.1">
    <property type="nucleotide sequence ID" value="NZ_BDFE01000020.1"/>
</dbReference>
<keyword evidence="5 7" id="KW-0694">RNA-binding</keyword>
<evidence type="ECO:0000256" key="5">
    <source>
        <dbReference type="ARBA" id="ARBA00022884"/>
    </source>
</evidence>
<feature type="coiled-coil region" evidence="8">
    <location>
        <begin position="523"/>
        <end position="550"/>
    </location>
</feature>
<dbReference type="GO" id="GO:0072344">
    <property type="term" value="P:rescue of stalled ribosome"/>
    <property type="evidence" value="ECO:0007669"/>
    <property type="project" value="UniProtKB-UniRule"/>
</dbReference>
<dbReference type="GO" id="GO:0043023">
    <property type="term" value="F:ribosomal large subunit binding"/>
    <property type="evidence" value="ECO:0007669"/>
    <property type="project" value="UniProtKB-UniRule"/>
</dbReference>
<dbReference type="InterPro" id="IPR036187">
    <property type="entry name" value="DNA_mismatch_repair_MutS_sf"/>
</dbReference>
<keyword evidence="2 7" id="KW-0547">Nucleotide-binding</keyword>
<dbReference type="NCBIfam" id="TIGR01069">
    <property type="entry name" value="mutS2"/>
    <property type="match status" value="1"/>
</dbReference>
<keyword evidence="7" id="KW-0540">Nuclease</keyword>
<evidence type="ECO:0000256" key="2">
    <source>
        <dbReference type="ARBA" id="ARBA00022741"/>
    </source>
</evidence>
<comment type="similarity">
    <text evidence="7">Belongs to the DNA mismatch repair MutS family. MutS2 subfamily.</text>
</comment>
<dbReference type="GO" id="GO:0019843">
    <property type="term" value="F:rRNA binding"/>
    <property type="evidence" value="ECO:0007669"/>
    <property type="project" value="UniProtKB-UniRule"/>
</dbReference>
<dbReference type="SMART" id="SM00533">
    <property type="entry name" value="MUTSd"/>
    <property type="match status" value="1"/>
</dbReference>
<proteinExistence type="inferred from homology"/>
<dbReference type="InterPro" id="IPR002625">
    <property type="entry name" value="Smr_dom"/>
</dbReference>
<sequence>MDSRTLTLLDYPKVLELLSHHAFSLAGKGACRELMPCTSQDRLSHEVGLLQQALAWFGETGHVFPAFPELDGVLAFVGQPAAILDKDGLWAVFRMLETAKTGRDAVLDAPSKRFTLLVDAADQVTWPSKTWSGLKRCMNSEGELKDESSPGLYSVRQEMRSILARCTRKVHDFFGDKDVLSFLQDEFLTISADRYVLAVKSNFKGKIKGIVHDFSQTGETCYIEPLFLVELNNQVRDLKQEEREEERKVLTLLTDLVRQEAAGIREMYDWLVMMDVLQAKVRLAASLDGIVLHMEPGAPLALKSARHPLLALQGNAVVPVDIELEPDQKGLIVSGGNAGGKTVSLKTLGLIALMARTALPVPVAPESRLPLLDQVFVSMGDEQSLEESLSTFTAQIRHFARLWPHIGPATLVILDEFGMGTDPSQGAALAQAVVDGLLERDSFVAVATHFPALKVYGLTKQQVRAASVLFDPRTKKPLYKLVYDQVGASQALDVAREQGLDASILARAEEYLLLEGGDTRDIFNRLNALAESKEKELDRLKKREAVLEEKWARRQQRFERERAELVKGLEARSQEIVRAWRQGRLGRKQALSKLAEARKQIAPAPRESTTRGFAWADLAPGKRVVYTSWDKSAVVEALDQRKKRVKINAGGLAVWVGIEDLAPDRPATAKSPGYTVNSGQVAGSLMRLDLRGMRADEAQARLESFLDSAILKGGCELEIIHGKGTGVLKTVAHEVLQGFPGVQSFALANADEGGDGMTRVVLE</sequence>
<dbReference type="InterPro" id="IPR027417">
    <property type="entry name" value="P-loop_NTPase"/>
</dbReference>
<dbReference type="STRING" id="1592317.DPF_2304"/>
<dbReference type="GO" id="GO:0045910">
    <property type="term" value="P:negative regulation of DNA recombination"/>
    <property type="evidence" value="ECO:0007669"/>
    <property type="project" value="InterPro"/>
</dbReference>
<protein>
    <recommendedName>
        <fullName evidence="7">Endonuclease MutS2</fullName>
        <ecNumber evidence="7">3.1.-.-</ecNumber>
    </recommendedName>
    <alternativeName>
        <fullName evidence="7">Ribosome-associated protein quality control-upstream factor</fullName>
        <shortName evidence="7">RQC-upstream factor</shortName>
        <shortName evidence="7">RqcU</shortName>
        <ecNumber evidence="7">3.6.4.-</ecNumber>
    </alternativeName>
</protein>
<dbReference type="EMBL" id="BDFE01000020">
    <property type="protein sequence ID" value="GAU09575.1"/>
    <property type="molecule type" value="Genomic_DNA"/>
</dbReference>
<keyword evidence="4 7" id="KW-0067">ATP-binding</keyword>
<dbReference type="PROSITE" id="PS50828">
    <property type="entry name" value="SMR"/>
    <property type="match status" value="1"/>
</dbReference>
<dbReference type="GO" id="GO:0016887">
    <property type="term" value="F:ATP hydrolysis activity"/>
    <property type="evidence" value="ECO:0007669"/>
    <property type="project" value="InterPro"/>
</dbReference>
<name>A0A194AK03_9BACT</name>
<keyword evidence="6 7" id="KW-0238">DNA-binding</keyword>
<dbReference type="OrthoDB" id="9808166at2"/>
<evidence type="ECO:0000256" key="6">
    <source>
        <dbReference type="ARBA" id="ARBA00023125"/>
    </source>
</evidence>
<keyword evidence="7" id="KW-0255">Endonuclease</keyword>
<dbReference type="GO" id="GO:0004519">
    <property type="term" value="F:endonuclease activity"/>
    <property type="evidence" value="ECO:0007669"/>
    <property type="project" value="UniProtKB-UniRule"/>
</dbReference>
<gene>
    <name evidence="7" type="primary">mutS2</name>
    <name evidence="7" type="synonym">rqcU</name>
    <name evidence="10" type="ORF">DPF_2304</name>
</gene>
<dbReference type="InterPro" id="IPR036063">
    <property type="entry name" value="Smr_dom_sf"/>
</dbReference>
<comment type="function">
    <text evidence="7">Endonuclease that is involved in the suppression of homologous recombination and thus may have a key role in the control of bacterial genetic diversity.</text>
</comment>